<sequence length="88" mass="9257">MVCSDAERRGLRPGGLMTGGGGPGPDTGGGHIGLVVTDIALGVVAHFSGVRRALVEAPYGLCGHSASFRQDRRLFHRYQDSPQAARQK</sequence>
<protein>
    <submittedName>
        <fullName evidence="2">Predicted protein</fullName>
    </submittedName>
</protein>
<organism evidence="2 3">
    <name type="scientific">Streptomyces viridosporus (strain ATCC 14672 / DSM 40746 / JCM 4963 / KCTC 9882 / NRRL B-12104 / FH 1290)</name>
    <name type="common">Streptomyces ghanaensis</name>
    <dbReference type="NCBI Taxonomy" id="566461"/>
    <lineage>
        <taxon>Bacteria</taxon>
        <taxon>Bacillati</taxon>
        <taxon>Actinomycetota</taxon>
        <taxon>Actinomycetes</taxon>
        <taxon>Kitasatosporales</taxon>
        <taxon>Streptomycetaceae</taxon>
        <taxon>Streptomyces</taxon>
    </lineage>
</organism>
<accession>D6A6X7</accession>
<feature type="compositionally biased region" description="Basic and acidic residues" evidence="1">
    <location>
        <begin position="1"/>
        <end position="10"/>
    </location>
</feature>
<name>D6A6X7_STRV1</name>
<dbReference type="EMBL" id="DS999641">
    <property type="protein sequence ID" value="EFE71803.2"/>
    <property type="molecule type" value="Genomic_DNA"/>
</dbReference>
<dbReference type="Proteomes" id="UP000003824">
    <property type="component" value="Unassembled WGS sequence"/>
</dbReference>
<proteinExistence type="predicted"/>
<gene>
    <name evidence="2" type="ORF">SSFG_07039</name>
</gene>
<evidence type="ECO:0000313" key="2">
    <source>
        <dbReference type="EMBL" id="EFE71803.2"/>
    </source>
</evidence>
<dbReference type="AlphaFoldDB" id="D6A6X7"/>
<feature type="compositionally biased region" description="Gly residues" evidence="1">
    <location>
        <begin position="12"/>
        <end position="29"/>
    </location>
</feature>
<evidence type="ECO:0000256" key="1">
    <source>
        <dbReference type="SAM" id="MobiDB-lite"/>
    </source>
</evidence>
<feature type="region of interest" description="Disordered" evidence="1">
    <location>
        <begin position="1"/>
        <end position="29"/>
    </location>
</feature>
<reference evidence="3" key="1">
    <citation type="submission" date="2008-12" db="EMBL/GenBank/DDBJ databases">
        <title>Annotation of Streptomyces ghanaensis ATCC 14672.</title>
        <authorList>
            <consortium name="The Broad Institute Genome Sequencing Platform"/>
            <consortium name="Broad Institute Microbial Sequencing Center"/>
            <person name="Fischbach M."/>
            <person name="Ward D."/>
            <person name="Young S."/>
            <person name="Kodira C.D."/>
            <person name="Zeng Q."/>
            <person name="Koehrsen M."/>
            <person name="Godfrey P."/>
            <person name="Alvarado L."/>
            <person name="Berlin A.M."/>
            <person name="Borenstein D."/>
            <person name="Chen Z."/>
            <person name="Engels R."/>
            <person name="Freedman E."/>
            <person name="Gellesch M."/>
            <person name="Goldberg J."/>
            <person name="Griggs A."/>
            <person name="Gujja S."/>
            <person name="Heiman D.I."/>
            <person name="Hepburn T.A."/>
            <person name="Howarth C."/>
            <person name="Jen D."/>
            <person name="Larson L."/>
            <person name="Lewis B."/>
            <person name="Mehta T."/>
            <person name="Park D."/>
            <person name="Pearson M."/>
            <person name="Roberts A."/>
            <person name="Saif S."/>
            <person name="Shea T.D."/>
            <person name="Shenoy N."/>
            <person name="Sisk P."/>
            <person name="Stolte C."/>
            <person name="Sykes S.N."/>
            <person name="Walk T."/>
            <person name="White J."/>
            <person name="Yandava C."/>
            <person name="Straight P."/>
            <person name="Clardy J."/>
            <person name="Hung D."/>
            <person name="Kolter R."/>
            <person name="Mekalanos J."/>
            <person name="Walker S."/>
            <person name="Walsh C.T."/>
            <person name="Wieland B.L.C."/>
            <person name="Ilzarbe M."/>
            <person name="Galagan J."/>
            <person name="Nusbaum C."/>
            <person name="Birren B."/>
        </authorList>
    </citation>
    <scope>NUCLEOTIDE SEQUENCE [LARGE SCALE GENOMIC DNA]</scope>
    <source>
        <strain evidence="3">ATCC 14672 / DSM 40746 / JCM 4963 / KCTC 9882 / NRRL B-12104 / FH 1290</strain>
    </source>
</reference>
<evidence type="ECO:0000313" key="3">
    <source>
        <dbReference type="Proteomes" id="UP000003824"/>
    </source>
</evidence>